<proteinExistence type="predicted"/>
<feature type="region of interest" description="Disordered" evidence="1">
    <location>
        <begin position="1"/>
        <end position="38"/>
    </location>
</feature>
<sequence length="38" mass="4338">LEPLQGLARREAQGRPQGRVPEKVARQRPHPDAVDRRP</sequence>
<evidence type="ECO:0000256" key="1">
    <source>
        <dbReference type="SAM" id="MobiDB-lite"/>
    </source>
</evidence>
<gene>
    <name evidence="2" type="ORF">BN1723_021025</name>
</gene>
<dbReference type="AlphaFoldDB" id="A0A0G4KZK3"/>
<evidence type="ECO:0000313" key="3">
    <source>
        <dbReference type="Proteomes" id="UP000045706"/>
    </source>
</evidence>
<organism evidence="2 3">
    <name type="scientific">Verticillium longisporum</name>
    <name type="common">Verticillium dahliae var. longisporum</name>
    <dbReference type="NCBI Taxonomy" id="100787"/>
    <lineage>
        <taxon>Eukaryota</taxon>
        <taxon>Fungi</taxon>
        <taxon>Dikarya</taxon>
        <taxon>Ascomycota</taxon>
        <taxon>Pezizomycotina</taxon>
        <taxon>Sordariomycetes</taxon>
        <taxon>Hypocreomycetidae</taxon>
        <taxon>Glomerellales</taxon>
        <taxon>Plectosphaerellaceae</taxon>
        <taxon>Verticillium</taxon>
    </lineage>
</organism>
<feature type="non-terminal residue" evidence="2">
    <location>
        <position position="38"/>
    </location>
</feature>
<protein>
    <submittedName>
        <fullName evidence="2">Uncharacterized protein</fullName>
    </submittedName>
</protein>
<feature type="non-terminal residue" evidence="2">
    <location>
        <position position="1"/>
    </location>
</feature>
<evidence type="ECO:0000313" key="2">
    <source>
        <dbReference type="EMBL" id="CRK14815.1"/>
    </source>
</evidence>
<feature type="compositionally biased region" description="Basic and acidic residues" evidence="1">
    <location>
        <begin position="20"/>
        <end position="38"/>
    </location>
</feature>
<dbReference type="Proteomes" id="UP000045706">
    <property type="component" value="Unassembled WGS sequence"/>
</dbReference>
<accession>A0A0G4KZK3</accession>
<dbReference type="EMBL" id="CVQI01005433">
    <property type="protein sequence ID" value="CRK14815.1"/>
    <property type="molecule type" value="Genomic_DNA"/>
</dbReference>
<reference evidence="3" key="1">
    <citation type="submission" date="2015-05" db="EMBL/GenBank/DDBJ databases">
        <authorList>
            <person name="Fogelqvist Johan"/>
        </authorList>
    </citation>
    <scope>NUCLEOTIDE SEQUENCE [LARGE SCALE GENOMIC DNA]</scope>
</reference>
<name>A0A0G4KZK3_VERLO</name>